<reference evidence="4" key="1">
    <citation type="submission" date="2011-04" db="EMBL/GenBank/DDBJ databases">
        <title>The complete genome of Spirochaeta coccoides DSM 17374.</title>
        <authorList>
            <person name="Lucas S."/>
            <person name="Copeland A."/>
            <person name="Lapidus A."/>
            <person name="Bruce D."/>
            <person name="Goodwin L."/>
            <person name="Pitluck S."/>
            <person name="Peters L."/>
            <person name="Kyrpides N."/>
            <person name="Mavromatis K."/>
            <person name="Pagani I."/>
            <person name="Ivanova N."/>
            <person name="Ovchinnikova G."/>
            <person name="Lu M."/>
            <person name="Detter J.C."/>
            <person name="Tapia R."/>
            <person name="Han C."/>
            <person name="Land M."/>
            <person name="Hauser L."/>
            <person name="Markowitz V."/>
            <person name="Cheng J.-F."/>
            <person name="Hugenholtz P."/>
            <person name="Woyke T."/>
            <person name="Wu D."/>
            <person name="Spring S."/>
            <person name="Schroeder M."/>
            <person name="Brambilla E."/>
            <person name="Klenk H.-P."/>
            <person name="Eisen J.A."/>
        </authorList>
    </citation>
    <scope>NUCLEOTIDE SEQUENCE [LARGE SCALE GENOMIC DNA]</scope>
    <source>
        <strain evidence="4">ATCC BAA-1237 / DSM 17374 / SPN1</strain>
    </source>
</reference>
<protein>
    <recommendedName>
        <fullName evidence="1">UPF0597 protein Spico_0113</fullName>
    </recommendedName>
</protein>
<dbReference type="AlphaFoldDB" id="F4GJT0"/>
<evidence type="ECO:0000313" key="3">
    <source>
        <dbReference type="EMBL" id="AEC01355.1"/>
    </source>
</evidence>
<reference evidence="3 4" key="2">
    <citation type="journal article" date="2012" name="Stand. Genomic Sci.">
        <title>Complete genome sequence of the termite hindgut bacterium Spirochaeta coccoides type strain (SPN1(T)), reclassification in the genus Sphaerochaeta as Sphaerochaeta coccoides comb. nov. and emendations of the family Spirochaetaceae and the genus Sphaerochaeta.</title>
        <authorList>
            <person name="Abt B."/>
            <person name="Han C."/>
            <person name="Scheuner C."/>
            <person name="Lu M."/>
            <person name="Lapidus A."/>
            <person name="Nolan M."/>
            <person name="Lucas S."/>
            <person name="Hammon N."/>
            <person name="Deshpande S."/>
            <person name="Cheng J.F."/>
            <person name="Tapia R."/>
            <person name="Goodwin L.A."/>
            <person name="Pitluck S."/>
            <person name="Liolios K."/>
            <person name="Pagani I."/>
            <person name="Ivanova N."/>
            <person name="Mavromatis K."/>
            <person name="Mikhailova N."/>
            <person name="Huntemann M."/>
            <person name="Pati A."/>
            <person name="Chen A."/>
            <person name="Palaniappan K."/>
            <person name="Land M."/>
            <person name="Hauser L."/>
            <person name="Brambilla E.M."/>
            <person name="Rohde M."/>
            <person name="Spring S."/>
            <person name="Gronow S."/>
            <person name="Goker M."/>
            <person name="Woyke T."/>
            <person name="Bristow J."/>
            <person name="Eisen J.A."/>
            <person name="Markowitz V."/>
            <person name="Hugenholtz P."/>
            <person name="Kyrpides N.C."/>
            <person name="Klenk H.P."/>
            <person name="Detter J.C."/>
        </authorList>
    </citation>
    <scope>NUCLEOTIDE SEQUENCE [LARGE SCALE GENOMIC DNA]</scope>
    <source>
        <strain evidence="4">ATCC BAA-1237 / DSM 17374 / SPN1</strain>
    </source>
</reference>
<dbReference type="PIRSF" id="PIRSF006054">
    <property type="entry name" value="UCP006054"/>
    <property type="match status" value="1"/>
</dbReference>
<evidence type="ECO:0000259" key="2">
    <source>
        <dbReference type="Pfam" id="PF03313"/>
    </source>
</evidence>
<keyword evidence="4" id="KW-1185">Reference proteome</keyword>
<dbReference type="eggNOG" id="COG3681">
    <property type="taxonomic scope" value="Bacteria"/>
</dbReference>
<dbReference type="Proteomes" id="UP000007939">
    <property type="component" value="Chromosome"/>
</dbReference>
<name>F4GJT0_PARC1</name>
<dbReference type="Pfam" id="PF03313">
    <property type="entry name" value="SDH_alpha"/>
    <property type="match status" value="1"/>
</dbReference>
<dbReference type="HAMAP" id="MF_01845">
    <property type="entry name" value="UPF0597"/>
    <property type="match status" value="1"/>
</dbReference>
<dbReference type="InterPro" id="IPR005130">
    <property type="entry name" value="Ser_deHydtase-like_asu"/>
</dbReference>
<dbReference type="KEGG" id="scc:Spico_0113"/>
<comment type="similarity">
    <text evidence="1">Belongs to the UPF0597 family.</text>
</comment>
<dbReference type="GO" id="GO:0080146">
    <property type="term" value="F:L-cysteine desulfhydrase activity"/>
    <property type="evidence" value="ECO:0007669"/>
    <property type="project" value="TreeGrafter"/>
</dbReference>
<dbReference type="InterPro" id="IPR021144">
    <property type="entry name" value="UPF0597"/>
</dbReference>
<gene>
    <name evidence="3" type="ordered locus">Spico_0113</name>
</gene>
<dbReference type="OrthoDB" id="41906at2"/>
<proteinExistence type="inferred from homology"/>
<organism evidence="3 4">
    <name type="scientific">Parasphaerochaeta coccoides (strain ATCC BAA-1237 / DSM 17374 / SPN1)</name>
    <name type="common">Sphaerochaeta coccoides</name>
    <dbReference type="NCBI Taxonomy" id="760011"/>
    <lineage>
        <taxon>Bacteria</taxon>
        <taxon>Pseudomonadati</taxon>
        <taxon>Spirochaetota</taxon>
        <taxon>Spirochaetia</taxon>
        <taxon>Spirochaetales</taxon>
        <taxon>Sphaerochaetaceae</taxon>
        <taxon>Parasphaerochaeta</taxon>
    </lineage>
</organism>
<dbReference type="EMBL" id="CP002659">
    <property type="protein sequence ID" value="AEC01355.1"/>
    <property type="molecule type" value="Genomic_DNA"/>
</dbReference>
<evidence type="ECO:0000313" key="4">
    <source>
        <dbReference type="Proteomes" id="UP000007939"/>
    </source>
</evidence>
<dbReference type="HOGENOM" id="CLU_051840_0_0_12"/>
<evidence type="ECO:0000256" key="1">
    <source>
        <dbReference type="HAMAP-Rule" id="MF_01845"/>
    </source>
</evidence>
<dbReference type="STRING" id="760011.Spico_0113"/>
<dbReference type="PANTHER" id="PTHR30501">
    <property type="entry name" value="UPF0597 PROTEIN YHAM"/>
    <property type="match status" value="1"/>
</dbReference>
<sequence length="422" mass="44908">MKKTEQNYQHYVGILKEELIPAGGCTEPVAIAYVAATARKVLGVMPERMDVFASGNLIKNAMGVYIPNGGNLRGVGAAAVLGVVGGNADRKLEVLLDMPTGKVIEARKLLEQNFCAVSVLEHSEALHLIVRVQAGADWVEVELKNAHTHIVRIEKNGAVVFCCDDEEMVRDGLTDHKCLNIAQIVDFADTCDIGDVEEVLDRQISCNLRIAEEGLKNDWGVNVGKLYYRNGKLLQAYAASASDARMGGCDLPVVIVCGSGNQGATASLPVILYAREKGLSHERLLRALVLSNLIVIHLKRGIGRLSAYCGVVCAATGSGCALTYLDGGTLHQIEQTITNSLGTASGVICDGAKPSCAAKIALCLESAIMAHQLAMEGQAFQSGEGIVMDSVEKTIDAVGCMASKGMYATDCVILNLMTKEKE</sequence>
<accession>F4GJT0</accession>
<dbReference type="RefSeq" id="WP_013738751.1">
    <property type="nucleotide sequence ID" value="NC_015436.1"/>
</dbReference>
<dbReference type="GO" id="GO:0019450">
    <property type="term" value="P:L-cysteine catabolic process to pyruvate"/>
    <property type="evidence" value="ECO:0007669"/>
    <property type="project" value="TreeGrafter"/>
</dbReference>
<feature type="domain" description="Serine dehydratase-like alpha subunit" evidence="2">
    <location>
        <begin position="182"/>
        <end position="415"/>
    </location>
</feature>
<dbReference type="PANTHER" id="PTHR30501:SF2">
    <property type="entry name" value="UPF0597 PROTEIN YHAM"/>
    <property type="match status" value="1"/>
</dbReference>